<reference evidence="1 2" key="1">
    <citation type="journal article" date="2014" name="Int. J. Syst. Evol. Microbiol.">
        <title>Listeria floridensis sp. nov., Listeria aquatica sp. nov., Listeria cornellensis sp. nov., Listeria riparia sp. nov. and Listeria grandensis sp. nov., from agricultural and natural environments.</title>
        <authorList>
            <person name="den Bakker H.C."/>
            <person name="Warchocki S."/>
            <person name="Wright E.M."/>
            <person name="Allred A.F."/>
            <person name="Ahlstrom C."/>
            <person name="Manuel C.S."/>
            <person name="Stasiewicz M.J."/>
            <person name="Burrell A."/>
            <person name="Roof S."/>
            <person name="Strawn L."/>
            <person name="Fortes E.D."/>
            <person name="Nightingale K.K."/>
            <person name="Kephart D."/>
            <person name="Wiedmann M."/>
        </authorList>
    </citation>
    <scope>NUCLEOTIDE SEQUENCE [LARGE SCALE GENOMIC DNA]</scope>
    <source>
        <strain evidence="1 2">FSL S10-1188</strain>
    </source>
</reference>
<dbReference type="Proteomes" id="UP000019246">
    <property type="component" value="Unassembled WGS sequence"/>
</dbReference>
<dbReference type="AlphaFoldDB" id="W7AWL0"/>
<evidence type="ECO:0000313" key="1">
    <source>
        <dbReference type="EMBL" id="EUJ19484.1"/>
    </source>
</evidence>
<accession>W7AWL0</accession>
<evidence type="ECO:0000313" key="2">
    <source>
        <dbReference type="Proteomes" id="UP000019246"/>
    </source>
</evidence>
<dbReference type="SUPFAM" id="SSF140404">
    <property type="entry name" value="EF2458-like"/>
    <property type="match status" value="1"/>
</dbReference>
<organism evidence="1 2">
    <name type="scientific">Listeria aquatica FSL S10-1188</name>
    <dbReference type="NCBI Taxonomy" id="1265818"/>
    <lineage>
        <taxon>Bacteria</taxon>
        <taxon>Bacillati</taxon>
        <taxon>Bacillota</taxon>
        <taxon>Bacilli</taxon>
        <taxon>Bacillales</taxon>
        <taxon>Listeriaceae</taxon>
        <taxon>Listeria</taxon>
    </lineage>
</organism>
<dbReference type="Pfam" id="PF07408">
    <property type="entry name" value="DUF1507"/>
    <property type="match status" value="1"/>
</dbReference>
<protein>
    <submittedName>
        <fullName evidence="1">Uncharacterized protein</fullName>
    </submittedName>
</protein>
<dbReference type="RefSeq" id="WP_149023301.1">
    <property type="nucleotide sequence ID" value="NZ_AOCG01000006.1"/>
</dbReference>
<keyword evidence="2" id="KW-1185">Reference proteome</keyword>
<dbReference type="Gene3D" id="1.10.287.750">
    <property type="entry name" value="SO2669-like"/>
    <property type="match status" value="1"/>
</dbReference>
<comment type="caution">
    <text evidence="1">The sequence shown here is derived from an EMBL/GenBank/DDBJ whole genome shotgun (WGS) entry which is preliminary data.</text>
</comment>
<name>W7AWL0_9LIST</name>
<dbReference type="InterPro" id="IPR009983">
    <property type="entry name" value="UPF0358"/>
</dbReference>
<feature type="non-terminal residue" evidence="1">
    <location>
        <position position="29"/>
    </location>
</feature>
<gene>
    <name evidence="1" type="ORF">MAQA_04623</name>
</gene>
<sequence>MDQTDHRNQAVELLKEDAKRILQLIKVQM</sequence>
<dbReference type="EMBL" id="AOCG01000006">
    <property type="protein sequence ID" value="EUJ19484.1"/>
    <property type="molecule type" value="Genomic_DNA"/>
</dbReference>
<proteinExistence type="predicted"/>
<dbReference type="InterPro" id="IPR036270">
    <property type="entry name" value="UPF0358_sf"/>
</dbReference>